<feature type="domain" description="ABC transmembrane type-1" evidence="4">
    <location>
        <begin position="1"/>
        <end position="67"/>
    </location>
</feature>
<dbReference type="InterPro" id="IPR036640">
    <property type="entry name" value="ABC1_TM_sf"/>
</dbReference>
<dbReference type="Gene3D" id="1.20.1560.10">
    <property type="entry name" value="ABC transporter type 1, transmembrane domain"/>
    <property type="match status" value="1"/>
</dbReference>
<dbReference type="PROSITE" id="PS50929">
    <property type="entry name" value="ABC_TM1F"/>
    <property type="match status" value="1"/>
</dbReference>
<protein>
    <recommendedName>
        <fullName evidence="4">ABC transmembrane type-1 domain-containing protein</fullName>
    </recommendedName>
</protein>
<sequence>MAVVTVVRCIARFYQDYTARKVVHTALAHLREDAFQHSLEIPVGFFASQGPSDTVSRLVRDTEAIGT</sequence>
<dbReference type="GO" id="GO:0005524">
    <property type="term" value="F:ATP binding"/>
    <property type="evidence" value="ECO:0007669"/>
    <property type="project" value="InterPro"/>
</dbReference>
<reference evidence="5" key="1">
    <citation type="journal article" date="2014" name="Front. Microbiol.">
        <title>High frequency of phylogenetically diverse reductive dehalogenase-homologous genes in deep subseafloor sedimentary metagenomes.</title>
        <authorList>
            <person name="Kawai M."/>
            <person name="Futagami T."/>
            <person name="Toyoda A."/>
            <person name="Takaki Y."/>
            <person name="Nishi S."/>
            <person name="Hori S."/>
            <person name="Arai W."/>
            <person name="Tsubouchi T."/>
            <person name="Morono Y."/>
            <person name="Uchiyama I."/>
            <person name="Ito T."/>
            <person name="Fujiyama A."/>
            <person name="Inagaki F."/>
            <person name="Takami H."/>
        </authorList>
    </citation>
    <scope>NUCLEOTIDE SEQUENCE</scope>
    <source>
        <strain evidence="5">Expedition CK06-06</strain>
    </source>
</reference>
<gene>
    <name evidence="5" type="ORF">S06H3_16030</name>
</gene>
<evidence type="ECO:0000256" key="1">
    <source>
        <dbReference type="ARBA" id="ARBA00022692"/>
    </source>
</evidence>
<feature type="non-terminal residue" evidence="5">
    <location>
        <position position="67"/>
    </location>
</feature>
<keyword evidence="2" id="KW-1133">Transmembrane helix</keyword>
<dbReference type="EMBL" id="BARV01007911">
    <property type="protein sequence ID" value="GAI14343.1"/>
    <property type="molecule type" value="Genomic_DNA"/>
</dbReference>
<name>X1L5T3_9ZZZZ</name>
<dbReference type="GO" id="GO:0140359">
    <property type="term" value="F:ABC-type transporter activity"/>
    <property type="evidence" value="ECO:0007669"/>
    <property type="project" value="InterPro"/>
</dbReference>
<keyword evidence="1" id="KW-0812">Transmembrane</keyword>
<organism evidence="5">
    <name type="scientific">marine sediment metagenome</name>
    <dbReference type="NCBI Taxonomy" id="412755"/>
    <lineage>
        <taxon>unclassified sequences</taxon>
        <taxon>metagenomes</taxon>
        <taxon>ecological metagenomes</taxon>
    </lineage>
</organism>
<dbReference type="GO" id="GO:0016020">
    <property type="term" value="C:membrane"/>
    <property type="evidence" value="ECO:0007669"/>
    <property type="project" value="InterPro"/>
</dbReference>
<dbReference type="SUPFAM" id="SSF90123">
    <property type="entry name" value="ABC transporter transmembrane region"/>
    <property type="match status" value="1"/>
</dbReference>
<evidence type="ECO:0000259" key="4">
    <source>
        <dbReference type="PROSITE" id="PS50929"/>
    </source>
</evidence>
<accession>X1L5T3</accession>
<dbReference type="Pfam" id="PF00664">
    <property type="entry name" value="ABC_membrane"/>
    <property type="match status" value="1"/>
</dbReference>
<evidence type="ECO:0000256" key="2">
    <source>
        <dbReference type="ARBA" id="ARBA00022989"/>
    </source>
</evidence>
<proteinExistence type="predicted"/>
<dbReference type="AlphaFoldDB" id="X1L5T3"/>
<dbReference type="InterPro" id="IPR011527">
    <property type="entry name" value="ABC1_TM_dom"/>
</dbReference>
<comment type="caution">
    <text evidence="5">The sequence shown here is derived from an EMBL/GenBank/DDBJ whole genome shotgun (WGS) entry which is preliminary data.</text>
</comment>
<evidence type="ECO:0000313" key="5">
    <source>
        <dbReference type="EMBL" id="GAI14343.1"/>
    </source>
</evidence>
<keyword evidence="3" id="KW-0472">Membrane</keyword>
<evidence type="ECO:0000256" key="3">
    <source>
        <dbReference type="ARBA" id="ARBA00023136"/>
    </source>
</evidence>